<dbReference type="GO" id="GO:0046872">
    <property type="term" value="F:metal ion binding"/>
    <property type="evidence" value="ECO:0007669"/>
    <property type="project" value="InterPro"/>
</dbReference>
<protein>
    <recommendedName>
        <fullName evidence="2">High-affinity zinc uptake system protein ZnuA</fullName>
    </recommendedName>
</protein>
<name>A0A4D6XWY8_9GAMM</name>
<gene>
    <name evidence="6" type="ORF">D9V70_01635</name>
</gene>
<keyword evidence="5" id="KW-0406">Ion transport</keyword>
<comment type="similarity">
    <text evidence="1">Belongs to the bacterial solute-binding protein 9 family.</text>
</comment>
<dbReference type="OrthoDB" id="7346865at2"/>
<proteinExistence type="inferred from homology"/>
<organism evidence="6 7">
    <name type="scientific">Buchnera aphidicola</name>
    <name type="common">Lipaphis pseudobrassicae</name>
    <dbReference type="NCBI Taxonomy" id="1258543"/>
    <lineage>
        <taxon>Bacteria</taxon>
        <taxon>Pseudomonadati</taxon>
        <taxon>Pseudomonadota</taxon>
        <taxon>Gammaproteobacteria</taxon>
        <taxon>Enterobacterales</taxon>
        <taxon>Erwiniaceae</taxon>
        <taxon>Buchnera</taxon>
    </lineage>
</organism>
<evidence type="ECO:0000256" key="3">
    <source>
        <dbReference type="ARBA" id="ARBA00022448"/>
    </source>
</evidence>
<evidence type="ECO:0000313" key="6">
    <source>
        <dbReference type="EMBL" id="QCI22182.1"/>
    </source>
</evidence>
<keyword evidence="3" id="KW-0813">Transport</keyword>
<keyword evidence="4" id="KW-0732">Signal</keyword>
<dbReference type="GO" id="GO:0006829">
    <property type="term" value="P:zinc ion transport"/>
    <property type="evidence" value="ECO:0007669"/>
    <property type="project" value="UniProtKB-KW"/>
</dbReference>
<keyword evidence="5" id="KW-0864">Zinc transport</keyword>
<sequence length="155" mass="18297">MIIHDMLIKIKPQKKKIIDHNLQEFKANLLKLDKDISTNFLPIKEKKYFTVQNIYKYFEKHYKLNSLGNFEKLSRVQVGARNLYEIKQDLLQKKATCIFTELQFNKNIIDTIIRGTNIRKGILDSIGIAIPLHKNSYLIFLLQLSNQYIRCLQTP</sequence>
<evidence type="ECO:0000256" key="2">
    <source>
        <dbReference type="ARBA" id="ARBA00015915"/>
    </source>
</evidence>
<dbReference type="PANTHER" id="PTHR42953">
    <property type="entry name" value="HIGH-AFFINITY ZINC UPTAKE SYSTEM PROTEIN ZNUA-RELATED"/>
    <property type="match status" value="1"/>
</dbReference>
<accession>A0A4D6XWY8</accession>
<evidence type="ECO:0000256" key="1">
    <source>
        <dbReference type="ARBA" id="ARBA00011028"/>
    </source>
</evidence>
<dbReference type="PANTHER" id="PTHR42953:SF3">
    <property type="entry name" value="HIGH-AFFINITY ZINC UPTAKE SYSTEM PROTEIN ZNUA"/>
    <property type="match status" value="1"/>
</dbReference>
<dbReference type="EMBL" id="CP034870">
    <property type="protein sequence ID" value="QCI22182.1"/>
    <property type="molecule type" value="Genomic_DNA"/>
</dbReference>
<dbReference type="Pfam" id="PF01297">
    <property type="entry name" value="ZnuA"/>
    <property type="match status" value="1"/>
</dbReference>
<evidence type="ECO:0000256" key="5">
    <source>
        <dbReference type="ARBA" id="ARBA00022906"/>
    </source>
</evidence>
<dbReference type="SUPFAM" id="SSF53807">
    <property type="entry name" value="Helical backbone' metal receptor"/>
    <property type="match status" value="1"/>
</dbReference>
<reference evidence="6 7" key="1">
    <citation type="submission" date="2018-12" db="EMBL/GenBank/DDBJ databases">
        <authorList>
            <person name="Chong R.A."/>
        </authorList>
    </citation>
    <scope>NUCLEOTIDE SEQUENCE [LARGE SCALE GENOMIC DNA]</scope>
    <source>
        <strain evidence="6 7">Lps</strain>
    </source>
</reference>
<dbReference type="AlphaFoldDB" id="A0A4D6XWY8"/>
<evidence type="ECO:0000256" key="4">
    <source>
        <dbReference type="ARBA" id="ARBA00022729"/>
    </source>
</evidence>
<dbReference type="InterPro" id="IPR050492">
    <property type="entry name" value="Bact_metal-bind_prot9"/>
</dbReference>
<dbReference type="Gene3D" id="3.40.50.1980">
    <property type="entry name" value="Nitrogenase molybdenum iron protein domain"/>
    <property type="match status" value="1"/>
</dbReference>
<evidence type="ECO:0000313" key="7">
    <source>
        <dbReference type="Proteomes" id="UP000298564"/>
    </source>
</evidence>
<dbReference type="Proteomes" id="UP000298564">
    <property type="component" value="Chromosome"/>
</dbReference>
<dbReference type="InterPro" id="IPR006127">
    <property type="entry name" value="ZnuA-like"/>
</dbReference>
<reference evidence="6 7" key="2">
    <citation type="submission" date="2019-05" db="EMBL/GenBank/DDBJ databases">
        <title>Genome evolution of the obligate endosymbiont Buchnera aphidicola.</title>
        <authorList>
            <person name="Moran N.A."/>
        </authorList>
    </citation>
    <scope>NUCLEOTIDE SEQUENCE [LARGE SCALE GENOMIC DNA]</scope>
    <source>
        <strain evidence="6 7">Lps</strain>
    </source>
</reference>
<keyword evidence="5" id="KW-0862">Zinc</keyword>